<comment type="similarity">
    <text evidence="2">Belongs to the binding-protein-dependent transport system permease family. FecCD subfamily.</text>
</comment>
<keyword evidence="3" id="KW-0813">Transport</keyword>
<dbReference type="Gene3D" id="1.10.3470.10">
    <property type="entry name" value="ABC transporter involved in vitamin B12 uptake, BtuC"/>
    <property type="match status" value="1"/>
</dbReference>
<evidence type="ECO:0000313" key="9">
    <source>
        <dbReference type="EMBL" id="BAR99150.1"/>
    </source>
</evidence>
<evidence type="ECO:0000256" key="1">
    <source>
        <dbReference type="ARBA" id="ARBA00004651"/>
    </source>
</evidence>
<accession>A0A0H5BAE2</accession>
<comment type="subcellular location">
    <subcellularLocation>
        <location evidence="1">Cell membrane</location>
        <topology evidence="1">Multi-pass membrane protein</topology>
    </subcellularLocation>
</comment>
<feature type="transmembrane region" description="Helical" evidence="8">
    <location>
        <begin position="107"/>
        <end position="128"/>
    </location>
</feature>
<evidence type="ECO:0000256" key="6">
    <source>
        <dbReference type="ARBA" id="ARBA00022989"/>
    </source>
</evidence>
<dbReference type="STRING" id="1079.BVIR_3114"/>
<evidence type="ECO:0000256" key="4">
    <source>
        <dbReference type="ARBA" id="ARBA00022475"/>
    </source>
</evidence>
<proteinExistence type="inferred from homology"/>
<dbReference type="EMBL" id="AP014854">
    <property type="protein sequence ID" value="BAR99150.1"/>
    <property type="molecule type" value="Genomic_DNA"/>
</dbReference>
<dbReference type="GO" id="GO:0033214">
    <property type="term" value="P:siderophore-iron import into cell"/>
    <property type="evidence" value="ECO:0007669"/>
    <property type="project" value="TreeGrafter"/>
</dbReference>
<reference evidence="11" key="3">
    <citation type="journal article" date="2016" name="Genome Announc.">
        <title>Revised genome sequence of the purple photosynthetic bacterium Blastochloris viridis.</title>
        <authorList>
            <person name="Liu L.N."/>
            <person name="Faulkner M."/>
            <person name="Liu X."/>
            <person name="Huang F."/>
            <person name="Darby A.C."/>
            <person name="Hall N."/>
        </authorList>
    </citation>
    <scope>NUCLEOTIDE SEQUENCE [LARGE SCALE GENOMIC DNA]</scope>
    <source>
        <strain evidence="11">ATCC 19567 / DSM 133 / F</strain>
    </source>
</reference>
<keyword evidence="11" id="KW-1185">Reference proteome</keyword>
<dbReference type="GO" id="GO:0022857">
    <property type="term" value="F:transmembrane transporter activity"/>
    <property type="evidence" value="ECO:0007669"/>
    <property type="project" value="InterPro"/>
</dbReference>
<dbReference type="PATRIC" id="fig|1079.7.peg.2709"/>
<dbReference type="Proteomes" id="UP000065734">
    <property type="component" value="Chromosome I"/>
</dbReference>
<feature type="transmembrane region" description="Helical" evidence="8">
    <location>
        <begin position="45"/>
        <end position="70"/>
    </location>
</feature>
<dbReference type="AlphaFoldDB" id="A0A0H5BAE2"/>
<keyword evidence="6 8" id="KW-1133">Transmembrane helix</keyword>
<dbReference type="InterPro" id="IPR037294">
    <property type="entry name" value="ABC_BtuC-like"/>
</dbReference>
<dbReference type="RefSeq" id="WP_236823772.1">
    <property type="nucleotide sequence ID" value="NZ_AP014854.2"/>
</dbReference>
<dbReference type="EMBL" id="LN907867">
    <property type="protein sequence ID" value="CUU43535.1"/>
    <property type="molecule type" value="Genomic_DNA"/>
</dbReference>
<dbReference type="GO" id="GO:0005886">
    <property type="term" value="C:plasma membrane"/>
    <property type="evidence" value="ECO:0007669"/>
    <property type="project" value="UniProtKB-SubCell"/>
</dbReference>
<evidence type="ECO:0000313" key="10">
    <source>
        <dbReference type="EMBL" id="CUU43535.1"/>
    </source>
</evidence>
<feature type="transmembrane region" description="Helical" evidence="8">
    <location>
        <begin position="267"/>
        <end position="288"/>
    </location>
</feature>
<name>A0A0H5BAE2_BLAVI</name>
<feature type="transmembrane region" description="Helical" evidence="8">
    <location>
        <begin position="20"/>
        <end position="39"/>
    </location>
</feature>
<keyword evidence="7 8" id="KW-0472">Membrane</keyword>
<reference evidence="10" key="2">
    <citation type="submission" date="2015-11" db="EMBL/GenBank/DDBJ databases">
        <authorList>
            <person name="Zhang Y."/>
            <person name="Guo Z."/>
        </authorList>
    </citation>
    <scope>NUCLEOTIDE SEQUENCE</scope>
    <source>
        <strain evidence="10">1</strain>
    </source>
</reference>
<dbReference type="Pfam" id="PF01032">
    <property type="entry name" value="FecCD"/>
    <property type="match status" value="1"/>
</dbReference>
<evidence type="ECO:0000256" key="2">
    <source>
        <dbReference type="ARBA" id="ARBA00007935"/>
    </source>
</evidence>
<feature type="transmembrane region" description="Helical" evidence="8">
    <location>
        <begin position="82"/>
        <end position="101"/>
    </location>
</feature>
<organism evidence="10 11">
    <name type="scientific">Blastochloris viridis</name>
    <name type="common">Rhodopseudomonas viridis</name>
    <dbReference type="NCBI Taxonomy" id="1079"/>
    <lineage>
        <taxon>Bacteria</taxon>
        <taxon>Pseudomonadati</taxon>
        <taxon>Pseudomonadota</taxon>
        <taxon>Alphaproteobacteria</taxon>
        <taxon>Hyphomicrobiales</taxon>
        <taxon>Blastochloridaceae</taxon>
        <taxon>Blastochloris</taxon>
    </lineage>
</organism>
<feature type="transmembrane region" description="Helical" evidence="8">
    <location>
        <begin position="198"/>
        <end position="231"/>
    </location>
</feature>
<evidence type="ECO:0000256" key="8">
    <source>
        <dbReference type="SAM" id="Phobius"/>
    </source>
</evidence>
<dbReference type="SUPFAM" id="SSF81345">
    <property type="entry name" value="ABC transporter involved in vitamin B12 uptake, BtuC"/>
    <property type="match status" value="1"/>
</dbReference>
<dbReference type="InterPro" id="IPR000522">
    <property type="entry name" value="ABC_transptr_permease_BtuC"/>
</dbReference>
<dbReference type="PANTHER" id="PTHR30472:SF19">
    <property type="entry name" value="PETROBACTIN IMPORT SYSTEM PERMEASE PROTEIN YCLO"/>
    <property type="match status" value="1"/>
</dbReference>
<protein>
    <submittedName>
        <fullName evidence="10">Ferric enterobactin transport system permease protein fepD</fullName>
    </submittedName>
    <submittedName>
        <fullName evidence="9">Iron compound ABC uptake transporter permease protein PiuC</fullName>
    </submittedName>
</protein>
<keyword evidence="4" id="KW-1003">Cell membrane</keyword>
<evidence type="ECO:0000256" key="7">
    <source>
        <dbReference type="ARBA" id="ARBA00023136"/>
    </source>
</evidence>
<keyword evidence="5 8" id="KW-0812">Transmembrane</keyword>
<feature type="transmembrane region" description="Helical" evidence="8">
    <location>
        <begin position="149"/>
        <end position="171"/>
    </location>
</feature>
<evidence type="ECO:0000256" key="5">
    <source>
        <dbReference type="ARBA" id="ARBA00022692"/>
    </source>
</evidence>
<gene>
    <name evidence="10" type="primary">fepD_1</name>
    <name evidence="9" type="ORF">BV133_1557</name>
    <name evidence="10" type="ORF">BVIRIDIS_25580</name>
</gene>
<evidence type="ECO:0000313" key="11">
    <source>
        <dbReference type="Proteomes" id="UP000065734"/>
    </source>
</evidence>
<evidence type="ECO:0000256" key="3">
    <source>
        <dbReference type="ARBA" id="ARBA00022448"/>
    </source>
</evidence>
<dbReference type="PANTHER" id="PTHR30472">
    <property type="entry name" value="FERRIC ENTEROBACTIN TRANSPORT SYSTEM PERMEASE PROTEIN"/>
    <property type="match status" value="1"/>
</dbReference>
<reference evidence="9" key="1">
    <citation type="journal article" date="2015" name="Genome Announc.">
        <title>Complete Genome Sequence of the Bacteriochlorophyll b-Producing Photosynthetic Bacterium Blastochloris viridis.</title>
        <authorList>
            <person name="Tsukatani Y."/>
            <person name="Hirose Y."/>
            <person name="Harada J."/>
            <person name="Misawa N."/>
            <person name="Mori K."/>
            <person name="Inoue K."/>
            <person name="Tamiaki H."/>
        </authorList>
    </citation>
    <scope>NUCLEOTIDE SEQUENCE [LARGE SCALE GENOMIC DNA]</scope>
    <source>
        <strain evidence="9">DSM 133</strain>
    </source>
</reference>
<sequence length="293" mass="30752">MTVGAQGNWGFVLSLRGGKLAGLVLVGTAVAISTVLFQTLTENRILTPAVMGFDALYVTIQTAVVFALGAQGAAAIDPRWRFAGEALLLAVVALGLFRWLFDGRRGLHLVVLAGLVFGILCRGLSNLLQRVLDPNEFAVLQGMLFARFSVADTALLPVAAGIIIAAGVFAVRLAPTLDVLALGREPAVNLGIDHKRMVTILVIVIAVLVSVSTALVGPVLFFGLLVSNLAYLALGTDRHRYTLPAAALIAVTCLAAGQTVLERVLGYDAALSVVIEFAGGIVFILLLLRGTRT</sequence>